<dbReference type="InterPro" id="IPR011041">
    <property type="entry name" value="Quinoprot_gluc/sorb_DH_b-prop"/>
</dbReference>
<evidence type="ECO:0000313" key="2">
    <source>
        <dbReference type="EMBL" id="SVB72100.1"/>
    </source>
</evidence>
<dbReference type="Pfam" id="PF07995">
    <property type="entry name" value="GSDH"/>
    <property type="match status" value="1"/>
</dbReference>
<dbReference type="PROSITE" id="PS51257">
    <property type="entry name" value="PROKAR_LIPOPROTEIN"/>
    <property type="match status" value="1"/>
</dbReference>
<dbReference type="AlphaFoldDB" id="A0A382GA26"/>
<dbReference type="PANTHER" id="PTHR19328">
    <property type="entry name" value="HEDGEHOG-INTERACTING PROTEIN"/>
    <property type="match status" value="1"/>
</dbReference>
<dbReference type="InterPro" id="IPR012938">
    <property type="entry name" value="Glc/Sorbosone_DH"/>
</dbReference>
<dbReference type="SUPFAM" id="SSF50952">
    <property type="entry name" value="Soluble quinoprotein glucose dehydrogenase"/>
    <property type="match status" value="1"/>
</dbReference>
<accession>A0A382GA26</accession>
<name>A0A382GA26_9ZZZZ</name>
<organism evidence="2">
    <name type="scientific">marine metagenome</name>
    <dbReference type="NCBI Taxonomy" id="408172"/>
    <lineage>
        <taxon>unclassified sequences</taxon>
        <taxon>metagenomes</taxon>
        <taxon>ecological metagenomes</taxon>
    </lineage>
</organism>
<dbReference type="Gene3D" id="2.120.10.30">
    <property type="entry name" value="TolB, C-terminal domain"/>
    <property type="match status" value="1"/>
</dbReference>
<dbReference type="EMBL" id="UINC01054417">
    <property type="protein sequence ID" value="SVB72100.1"/>
    <property type="molecule type" value="Genomic_DNA"/>
</dbReference>
<dbReference type="PANTHER" id="PTHR19328:SF75">
    <property type="entry name" value="ALDOSE SUGAR DEHYDROGENASE YLII"/>
    <property type="match status" value="1"/>
</dbReference>
<gene>
    <name evidence="2" type="ORF">METZ01_LOCUS224954</name>
</gene>
<evidence type="ECO:0000259" key="1">
    <source>
        <dbReference type="Pfam" id="PF07995"/>
    </source>
</evidence>
<sequence length="421" mass="46347">MHKKFTPHLFTALLLMGLSLMLSCTIKNSSSTNVSSSDNFTGICKVTGTIPTIPDVTTQSIVTSLSEPVHVTNAGDGSGRIFIVEKRGTVQVLLNDSIQTGAYLDISNRVKNSGEMGLLSIAFHPEYITNGRFYVNYVSDNSVSNQCTQSNRCTIISEFTENKTVQLEDSERILMEIDQPFSNHNGGQIAFGLEPIPYLYIGMGDGGSGDDPSNNAQDLTTLLGSMLRIDVNNIDTGLQYSIPSDNPTWTGTSGARREIWSYGLRNPWRFSFDPLDGVLYAGDVGQNRVEEIDVIKKGLNYGWRVVEGDICNPTFGTTCNITNYEPPIITHTHSIDGWYSITGGLVYRGSQIQDLCGVYIYGDYVSSKIRGFRYDNTSSTIIEQKSLTSVSNLSTFGFDEKYEVYVTNLSGALYKIVAEPQ</sequence>
<proteinExistence type="predicted"/>
<reference evidence="2" key="1">
    <citation type="submission" date="2018-05" db="EMBL/GenBank/DDBJ databases">
        <authorList>
            <person name="Lanie J.A."/>
            <person name="Ng W.-L."/>
            <person name="Kazmierczak K.M."/>
            <person name="Andrzejewski T.M."/>
            <person name="Davidsen T.M."/>
            <person name="Wayne K.J."/>
            <person name="Tettelin H."/>
            <person name="Glass J.I."/>
            <person name="Rusch D."/>
            <person name="Podicherti R."/>
            <person name="Tsui H.-C.T."/>
            <person name="Winkler M.E."/>
        </authorList>
    </citation>
    <scope>NUCLEOTIDE SEQUENCE</scope>
</reference>
<feature type="domain" description="Glucose/Sorbosone dehydrogenase" evidence="1">
    <location>
        <begin position="65"/>
        <end position="386"/>
    </location>
</feature>
<protein>
    <recommendedName>
        <fullName evidence="1">Glucose/Sorbosone dehydrogenase domain-containing protein</fullName>
    </recommendedName>
</protein>
<dbReference type="InterPro" id="IPR011042">
    <property type="entry name" value="6-blade_b-propeller_TolB-like"/>
</dbReference>